<name>A0A9W6FUJ4_9BACT</name>
<evidence type="ECO:0008006" key="3">
    <source>
        <dbReference type="Google" id="ProtNLM"/>
    </source>
</evidence>
<evidence type="ECO:0000313" key="1">
    <source>
        <dbReference type="EMBL" id="GLI35155.1"/>
    </source>
</evidence>
<proteinExistence type="predicted"/>
<accession>A0A9W6FUJ4</accession>
<organism evidence="1 2">
    <name type="scientific">Desulforhabdus amnigena</name>
    <dbReference type="NCBI Taxonomy" id="40218"/>
    <lineage>
        <taxon>Bacteria</taxon>
        <taxon>Pseudomonadati</taxon>
        <taxon>Thermodesulfobacteriota</taxon>
        <taxon>Syntrophobacteria</taxon>
        <taxon>Syntrophobacterales</taxon>
        <taxon>Syntrophobacteraceae</taxon>
        <taxon>Desulforhabdus</taxon>
    </lineage>
</organism>
<protein>
    <recommendedName>
        <fullName evidence="3">Glycine zipper domain-containing protein</fullName>
    </recommendedName>
</protein>
<keyword evidence="2" id="KW-1185">Reference proteome</keyword>
<dbReference type="EMBL" id="BSDR01000001">
    <property type="protein sequence ID" value="GLI35155.1"/>
    <property type="molecule type" value="Genomic_DNA"/>
</dbReference>
<dbReference type="PROSITE" id="PS51257">
    <property type="entry name" value="PROKAR_LIPOPROTEIN"/>
    <property type="match status" value="1"/>
</dbReference>
<reference evidence="1" key="1">
    <citation type="submission" date="2022-12" db="EMBL/GenBank/DDBJ databases">
        <title>Reference genome sequencing for broad-spectrum identification of bacterial and archaeal isolates by mass spectrometry.</title>
        <authorList>
            <person name="Sekiguchi Y."/>
            <person name="Tourlousse D.M."/>
        </authorList>
    </citation>
    <scope>NUCLEOTIDE SEQUENCE</scope>
    <source>
        <strain evidence="1">ASRB1</strain>
    </source>
</reference>
<evidence type="ECO:0000313" key="2">
    <source>
        <dbReference type="Proteomes" id="UP001144372"/>
    </source>
</evidence>
<dbReference type="RefSeq" id="WP_281794753.1">
    <property type="nucleotide sequence ID" value="NZ_BSDR01000001.1"/>
</dbReference>
<dbReference type="AlphaFoldDB" id="A0A9W6FUJ4"/>
<dbReference type="Proteomes" id="UP001144372">
    <property type="component" value="Unassembled WGS sequence"/>
</dbReference>
<comment type="caution">
    <text evidence="1">The sequence shown here is derived from an EMBL/GenBank/DDBJ whole genome shotgun (WGS) entry which is preliminary data.</text>
</comment>
<gene>
    <name evidence="1" type="ORF">DAMNIGENAA_25880</name>
</gene>
<sequence length="135" mass="14222">MKSKRLATGFLLLAVIAFMSGCASTYSPYAYDRVATTSFGLGALGTAMGYAITGNPMGAALGGLSGLAGGAILGSAIEANEACAEGAPPPPPRAYRCPGSYYEEYYAPRCHKERTTVKRNGVVVREYETEICDEY</sequence>